<dbReference type="InterPro" id="IPR029479">
    <property type="entry name" value="Nitroreductase"/>
</dbReference>
<accession>A0A1E5PZ19</accession>
<feature type="compositionally biased region" description="Low complexity" evidence="1">
    <location>
        <begin position="321"/>
        <end position="340"/>
    </location>
</feature>
<protein>
    <submittedName>
        <fullName evidence="3">Nitroreductase</fullName>
    </submittedName>
</protein>
<evidence type="ECO:0000313" key="3">
    <source>
        <dbReference type="EMBL" id="OEJ34751.1"/>
    </source>
</evidence>
<evidence type="ECO:0000259" key="2">
    <source>
        <dbReference type="Pfam" id="PF00881"/>
    </source>
</evidence>
<dbReference type="STRING" id="36818.BGK67_28485"/>
<organism evidence="3 4">
    <name type="scientific">Streptomyces subrutilus</name>
    <dbReference type="NCBI Taxonomy" id="36818"/>
    <lineage>
        <taxon>Bacteria</taxon>
        <taxon>Bacillati</taxon>
        <taxon>Actinomycetota</taxon>
        <taxon>Actinomycetes</taxon>
        <taxon>Kitasatosporales</taxon>
        <taxon>Streptomycetaceae</taxon>
        <taxon>Streptomyces</taxon>
    </lineage>
</organism>
<feature type="region of interest" description="Disordered" evidence="1">
    <location>
        <begin position="251"/>
        <end position="292"/>
    </location>
</feature>
<dbReference type="InterPro" id="IPR052544">
    <property type="entry name" value="Bacteriocin_Proc_Enz"/>
</dbReference>
<dbReference type="SUPFAM" id="SSF55469">
    <property type="entry name" value="FMN-dependent nitroreductase-like"/>
    <property type="match status" value="2"/>
</dbReference>
<feature type="domain" description="Nitroreductase" evidence="2">
    <location>
        <begin position="358"/>
        <end position="534"/>
    </location>
</feature>
<dbReference type="PANTHER" id="PTHR43745">
    <property type="entry name" value="NITROREDUCTASE MJ1384-RELATED"/>
    <property type="match status" value="1"/>
</dbReference>
<dbReference type="PANTHER" id="PTHR43745:SF2">
    <property type="entry name" value="NITROREDUCTASE MJ1384-RELATED"/>
    <property type="match status" value="1"/>
</dbReference>
<feature type="region of interest" description="Disordered" evidence="1">
    <location>
        <begin position="315"/>
        <end position="357"/>
    </location>
</feature>
<dbReference type="GO" id="GO:0016491">
    <property type="term" value="F:oxidoreductase activity"/>
    <property type="evidence" value="ECO:0007669"/>
    <property type="project" value="InterPro"/>
</dbReference>
<sequence length="547" mass="58040">MGYAHVYAHEIMHRGRVPMEPVDFVPDWADRPRKAKYHPGAETFPLPTAAPHARPGQPAAGFTLPLLAGMLRDSYGLTGRRLAVQANTDLAALPHYTHANWSRGTASGGGLYPVGIHWAAGPGGPLTPGLYHYAPHQHGLRRLLTGDVTGQVREALGPGAGPAAEATQYLVLSVKYWQNAFKYNSFSFHAVSMDVGALVQTWRLWAAQYGLRIDPVLWFDEDRLARLLGVASEEEGIFAVVPLTWQDAARAPREGAPAPGNGTPASRKGAPASREGAPAPGDGGTEDAAVRHRDVERSRRVLVFETLLRIHEATAGRAADRPAPGALDRAAAFPPRGADPLPLPAPPPPPSATGRALRERRSSFGRFDASRPVTAEELAAALADSAATAYGTEVERPGGPPLTSLYAFVNHVEGVAPGAYAYDPAAHALRLVKPGPPGPFLQRTYFLSNYNLEQAGAVLVPTVRTTAVLDAVGDRGYRLVGGTVGAVAQTFYTTAAAFGLGAGVALGFDNIAYVEELGLTGTGEAPLLIMLLGRERPRPADFRHEIA</sequence>
<dbReference type="OrthoDB" id="9801593at2"/>
<dbReference type="EMBL" id="MEHK01000001">
    <property type="protein sequence ID" value="OEJ34751.1"/>
    <property type="molecule type" value="Genomic_DNA"/>
</dbReference>
<evidence type="ECO:0000313" key="4">
    <source>
        <dbReference type="Proteomes" id="UP000095705"/>
    </source>
</evidence>
<comment type="caution">
    <text evidence="3">The sequence shown here is derived from an EMBL/GenBank/DDBJ whole genome shotgun (WGS) entry which is preliminary data.</text>
</comment>
<dbReference type="Proteomes" id="UP000095705">
    <property type="component" value="Unassembled WGS sequence"/>
</dbReference>
<keyword evidence="4" id="KW-1185">Reference proteome</keyword>
<evidence type="ECO:0000256" key="1">
    <source>
        <dbReference type="SAM" id="MobiDB-lite"/>
    </source>
</evidence>
<dbReference type="Pfam" id="PF00881">
    <property type="entry name" value="Nitroreductase"/>
    <property type="match status" value="1"/>
</dbReference>
<dbReference type="AlphaFoldDB" id="A0A1E5PZ19"/>
<reference evidence="3 4" key="1">
    <citation type="submission" date="2016-08" db="EMBL/GenBank/DDBJ databases">
        <title>The complete genome of Streptomyces subrutilus 10-1-1.</title>
        <authorList>
            <person name="Chen X."/>
        </authorList>
    </citation>
    <scope>NUCLEOTIDE SEQUENCE [LARGE SCALE GENOMIC DNA]</scope>
    <source>
        <strain evidence="3 4">10-1-1</strain>
    </source>
</reference>
<dbReference type="RefSeq" id="WP_069922942.1">
    <property type="nucleotide sequence ID" value="NZ_MEHK01000001.1"/>
</dbReference>
<dbReference type="InterPro" id="IPR020051">
    <property type="entry name" value="SagB-type_dehydrogenase"/>
</dbReference>
<proteinExistence type="predicted"/>
<dbReference type="NCBIfam" id="TIGR03605">
    <property type="entry name" value="antibiot_sagB"/>
    <property type="match status" value="1"/>
</dbReference>
<gene>
    <name evidence="3" type="ORF">BGK67_28485</name>
</gene>
<dbReference type="InterPro" id="IPR000415">
    <property type="entry name" value="Nitroreductase-like"/>
</dbReference>
<dbReference type="Gene3D" id="3.40.109.10">
    <property type="entry name" value="NADH Oxidase"/>
    <property type="match status" value="2"/>
</dbReference>
<name>A0A1E5PZ19_9ACTN</name>
<feature type="compositionally biased region" description="Pro residues" evidence="1">
    <location>
        <begin position="341"/>
        <end position="351"/>
    </location>
</feature>